<evidence type="ECO:0000256" key="2">
    <source>
        <dbReference type="ARBA" id="ARBA00022729"/>
    </source>
</evidence>
<keyword evidence="5" id="KW-0175">Coiled coil</keyword>
<feature type="domain" description="MRH" evidence="8">
    <location>
        <begin position="441"/>
        <end position="546"/>
    </location>
</feature>
<dbReference type="Gene3D" id="2.70.130.10">
    <property type="entry name" value="Mannose-6-phosphate receptor binding domain"/>
    <property type="match status" value="1"/>
</dbReference>
<dbReference type="InterPro" id="IPR036607">
    <property type="entry name" value="PRKCSH"/>
</dbReference>
<feature type="compositionally biased region" description="Low complexity" evidence="6">
    <location>
        <begin position="280"/>
        <end position="301"/>
    </location>
</feature>
<dbReference type="InterPro" id="IPR044865">
    <property type="entry name" value="MRH_dom"/>
</dbReference>
<evidence type="ECO:0000256" key="3">
    <source>
        <dbReference type="ARBA" id="ARBA00022824"/>
    </source>
</evidence>
<keyword evidence="10" id="KW-1185">Reference proteome</keyword>
<organism evidence="9 10">
    <name type="scientific">Vanrija pseudolonga</name>
    <dbReference type="NCBI Taxonomy" id="143232"/>
    <lineage>
        <taxon>Eukaryota</taxon>
        <taxon>Fungi</taxon>
        <taxon>Dikarya</taxon>
        <taxon>Basidiomycota</taxon>
        <taxon>Agaricomycotina</taxon>
        <taxon>Tremellomycetes</taxon>
        <taxon>Trichosporonales</taxon>
        <taxon>Trichosporonaceae</taxon>
        <taxon>Vanrija</taxon>
    </lineage>
</organism>
<dbReference type="SUPFAM" id="SSF50911">
    <property type="entry name" value="Mannose 6-phosphate receptor domain"/>
    <property type="match status" value="1"/>
</dbReference>
<evidence type="ECO:0000256" key="1">
    <source>
        <dbReference type="ARBA" id="ARBA00022387"/>
    </source>
</evidence>
<dbReference type="InterPro" id="IPR002172">
    <property type="entry name" value="LDrepeatLR_classA_rpt"/>
</dbReference>
<name>A0AAF1BIK0_9TREE</name>
<evidence type="ECO:0000259" key="8">
    <source>
        <dbReference type="PROSITE" id="PS51914"/>
    </source>
</evidence>
<dbReference type="Proteomes" id="UP000827549">
    <property type="component" value="Chromosome 4"/>
</dbReference>
<dbReference type="PROSITE" id="PS51914">
    <property type="entry name" value="MRH"/>
    <property type="match status" value="1"/>
</dbReference>
<dbReference type="GO" id="GO:0017177">
    <property type="term" value="C:glucosidase II complex"/>
    <property type="evidence" value="ECO:0007669"/>
    <property type="project" value="TreeGrafter"/>
</dbReference>
<dbReference type="InterPro" id="IPR028146">
    <property type="entry name" value="PRKCSH_N"/>
</dbReference>
<reference evidence="9" key="1">
    <citation type="submission" date="2023-10" db="EMBL/GenBank/DDBJ databases">
        <authorList>
            <person name="Noh H."/>
        </authorList>
    </citation>
    <scope>NUCLEOTIDE SEQUENCE</scope>
    <source>
        <strain evidence="9">DUCC4014</strain>
    </source>
</reference>
<accession>A0AAF1BIK0</accession>
<evidence type="ECO:0000256" key="7">
    <source>
        <dbReference type="SAM" id="SignalP"/>
    </source>
</evidence>
<feature type="region of interest" description="Disordered" evidence="6">
    <location>
        <begin position="274"/>
        <end position="301"/>
    </location>
</feature>
<dbReference type="InterPro" id="IPR009011">
    <property type="entry name" value="Man6P_isomerase_rcpt-bd_dom_sf"/>
</dbReference>
<protein>
    <recommendedName>
        <fullName evidence="1">Glucosidase 2 subunit beta</fullName>
    </recommendedName>
</protein>
<keyword evidence="3" id="KW-0256">Endoplasmic reticulum</keyword>
<proteinExistence type="predicted"/>
<dbReference type="RefSeq" id="XP_062628423.1">
    <property type="nucleotide sequence ID" value="XM_062772439.1"/>
</dbReference>
<feature type="chain" id="PRO_5042036659" description="Glucosidase 2 subunit beta" evidence="7">
    <location>
        <begin position="24"/>
        <end position="569"/>
    </location>
</feature>
<feature type="signal peptide" evidence="7">
    <location>
        <begin position="1"/>
        <end position="23"/>
    </location>
</feature>
<feature type="coiled-coil region" evidence="5">
    <location>
        <begin position="157"/>
        <end position="209"/>
    </location>
</feature>
<dbReference type="InterPro" id="IPR036055">
    <property type="entry name" value="LDL_receptor-like_sf"/>
</dbReference>
<dbReference type="CDD" id="cd00112">
    <property type="entry name" value="LDLa"/>
    <property type="match status" value="1"/>
</dbReference>
<dbReference type="EMBL" id="CP086717">
    <property type="protein sequence ID" value="WOO82391.1"/>
    <property type="molecule type" value="Genomic_DNA"/>
</dbReference>
<dbReference type="Pfam" id="PF12999">
    <property type="entry name" value="PRKCSH-like"/>
    <property type="match status" value="1"/>
</dbReference>
<evidence type="ECO:0000256" key="4">
    <source>
        <dbReference type="ARBA" id="ARBA00023157"/>
    </source>
</evidence>
<evidence type="ECO:0000256" key="5">
    <source>
        <dbReference type="SAM" id="Coils"/>
    </source>
</evidence>
<dbReference type="PANTHER" id="PTHR12630:SF1">
    <property type="entry name" value="GLUCOSIDASE 2 SUBUNIT BETA"/>
    <property type="match status" value="1"/>
</dbReference>
<keyword evidence="4" id="KW-1015">Disulfide bond</keyword>
<dbReference type="SUPFAM" id="SSF57424">
    <property type="entry name" value="LDL receptor-like module"/>
    <property type="match status" value="1"/>
</dbReference>
<dbReference type="Pfam" id="PF13015">
    <property type="entry name" value="PRKCSH_1"/>
    <property type="match status" value="1"/>
</dbReference>
<dbReference type="InterPro" id="IPR039794">
    <property type="entry name" value="Gtb1-like"/>
</dbReference>
<evidence type="ECO:0000256" key="6">
    <source>
        <dbReference type="SAM" id="MobiDB-lite"/>
    </source>
</evidence>
<dbReference type="AlphaFoldDB" id="A0AAF1BIK0"/>
<evidence type="ECO:0000313" key="10">
    <source>
        <dbReference type="Proteomes" id="UP000827549"/>
    </source>
</evidence>
<dbReference type="PANTHER" id="PTHR12630">
    <property type="entry name" value="N-LINKED OLIGOSACCHARIDE PROCESSING"/>
    <property type="match status" value="1"/>
</dbReference>
<sequence length="569" mass="62500">MKALSSVTSLFSVLAVLSSAAAASDVRGVDPAVADRYVPSSGKTFTCLSGDKVIPFSSVNDEYCDCPDGSDEPGTSACEGKPGAWFYCENKGHIPGRVRSSRVNDGICDPECCDGSDEWQSGACPNNCEQIAREYRERVEFETKIRRTGAKIRSTYVNFALKEKKRLEEELANKRAEIAEREQKVEEARQALERAESQSRDEMERKKATPLYQSVEKHRQALAAVQIQQQRTHEDLQTVLDLLEELSKGYNPNGQDMAVKHAVIRYKELIGRAEAEEGSQEATTTEGTEGAAETQAPAEPTQKLNLYRSDLEVPMDEGEIIRLQQTDLESLLVSDDGDDYEDEGGLLYRLEEYIPDSLFDYYDTARETVVSWLTTAGIIKAAQSHHSTSDGPHVAAARERFHAAERELNNLHNDISSSQGTLDKLSDGSFGPQGEWKKLDGTCIDTVAGDYTYELCFFGKATQKSNKDHSSNHLGSFTSWNGTAESGSPEYYTQQKYQNGARCWNGPMRSVTLDLTCGTVNSITSVTEPEKCEYLFRGTTPALCLPLEAGAPASASQVAAGAGASKDEL</sequence>
<dbReference type="GO" id="GO:0006491">
    <property type="term" value="P:N-glycan processing"/>
    <property type="evidence" value="ECO:0007669"/>
    <property type="project" value="TreeGrafter"/>
</dbReference>
<keyword evidence="2 7" id="KW-0732">Signal</keyword>
<evidence type="ECO:0000313" key="9">
    <source>
        <dbReference type="EMBL" id="WOO82391.1"/>
    </source>
</evidence>
<dbReference type="Gene3D" id="4.10.400.10">
    <property type="entry name" value="Low-density Lipoprotein Receptor"/>
    <property type="match status" value="1"/>
</dbReference>
<gene>
    <name evidence="9" type="primary">UMAG_12045</name>
    <name evidence="9" type="ORF">LOC62_04G005880</name>
</gene>
<dbReference type="GeneID" id="87809108"/>